<dbReference type="AlphaFoldDB" id="A0A8J2LGR1"/>
<name>A0A8J2LGR1_9HEXA</name>
<proteinExistence type="predicted"/>
<reference evidence="1" key="1">
    <citation type="submission" date="2021-06" db="EMBL/GenBank/DDBJ databases">
        <authorList>
            <person name="Hodson N. C."/>
            <person name="Mongue J. A."/>
            <person name="Jaron S. K."/>
        </authorList>
    </citation>
    <scope>NUCLEOTIDE SEQUENCE</scope>
</reference>
<comment type="caution">
    <text evidence="1">The sequence shown here is derived from an EMBL/GenBank/DDBJ whole genome shotgun (WGS) entry which is preliminary data.</text>
</comment>
<evidence type="ECO:0000313" key="1">
    <source>
        <dbReference type="EMBL" id="CAG7831701.1"/>
    </source>
</evidence>
<organism evidence="1 2">
    <name type="scientific">Allacma fusca</name>
    <dbReference type="NCBI Taxonomy" id="39272"/>
    <lineage>
        <taxon>Eukaryota</taxon>
        <taxon>Metazoa</taxon>
        <taxon>Ecdysozoa</taxon>
        <taxon>Arthropoda</taxon>
        <taxon>Hexapoda</taxon>
        <taxon>Collembola</taxon>
        <taxon>Symphypleona</taxon>
        <taxon>Sminthuridae</taxon>
        <taxon>Allacma</taxon>
    </lineage>
</organism>
<gene>
    <name evidence="1" type="ORF">AFUS01_LOCUS41428</name>
</gene>
<sequence>MGVKHRLLNKTVSACVSIIIRTISQCSKNIILHGTSQSQSTGGCPAARRHFGWKRSRNQNIFNGQTDEPDPKVKEVCQESLRQEDGQIAYGVAHEMKAKIIVYVNPTTPIPKNFDTFGLPEESSWLPDWYSASRYWFLPYHFSSAYNSISWYISHNWYLLPKIDALLKELYGKELPLTQELM</sequence>
<keyword evidence="2" id="KW-1185">Reference proteome</keyword>
<dbReference type="EMBL" id="CAJVCH010561643">
    <property type="protein sequence ID" value="CAG7831701.1"/>
    <property type="molecule type" value="Genomic_DNA"/>
</dbReference>
<accession>A0A8J2LGR1</accession>
<evidence type="ECO:0000313" key="2">
    <source>
        <dbReference type="Proteomes" id="UP000708208"/>
    </source>
</evidence>
<protein>
    <submittedName>
        <fullName evidence="1">Uncharacterized protein</fullName>
    </submittedName>
</protein>
<dbReference type="Proteomes" id="UP000708208">
    <property type="component" value="Unassembled WGS sequence"/>
</dbReference>